<dbReference type="PROSITE" id="PS00518">
    <property type="entry name" value="ZF_RING_1"/>
    <property type="match status" value="1"/>
</dbReference>
<reference evidence="7 8" key="1">
    <citation type="journal article" date="2013" name="Nat. Commun.">
        <title>The evolution and pathogenic mechanisms of the rice sheath blight pathogen.</title>
        <authorList>
            <person name="Zheng A."/>
            <person name="Lin R."/>
            <person name="Xu L."/>
            <person name="Qin P."/>
            <person name="Tang C."/>
            <person name="Ai P."/>
            <person name="Zhang D."/>
            <person name="Liu Y."/>
            <person name="Sun Z."/>
            <person name="Feng H."/>
            <person name="Wang Y."/>
            <person name="Chen Y."/>
            <person name="Liang X."/>
            <person name="Fu R."/>
            <person name="Li Q."/>
            <person name="Zhang J."/>
            <person name="Yu X."/>
            <person name="Xie Z."/>
            <person name="Ding L."/>
            <person name="Guan P."/>
            <person name="Tang J."/>
            <person name="Liang Y."/>
            <person name="Wang S."/>
            <person name="Deng Q."/>
            <person name="Li S."/>
            <person name="Zhu J."/>
            <person name="Wang L."/>
            <person name="Liu H."/>
            <person name="Li P."/>
        </authorList>
    </citation>
    <scope>NUCLEOTIDE SEQUENCE [LARGE SCALE GENOMIC DNA]</scope>
    <source>
        <strain evidence="8">AG-1 IA</strain>
    </source>
</reference>
<comment type="caution">
    <text evidence="7">The sequence shown here is derived from an EMBL/GenBank/DDBJ whole genome shotgun (WGS) entry which is preliminary data.</text>
</comment>
<sequence>MVNNHEDPPWLRSAPILVVSRDTDEMNNPKISISPAPTILKPNASPTSLPATARSSDMAPQAGLLPSPSVSAPGSSSPSVTEEEEYVGWRPQQITIQQVTQTPPLSPLDLAMYPGIQAPHAANPVEARKAVTGLKPLRILSTRQPGGPASAGPSRRPSFEVMDSNYNSFSRSGIMGFFSAAKRASVAAISGPPSASSRASTQSISVAHTPIPVSPLPPPRTPPLVPKPSLAPELLDQMEPELRAHLEALAAQARVDPRLSSSSRPVSAPHLPQTVPSNSAEEEEMILEIRDLNTGEIIRIRDLDAVPLDNGANRESQSTSQSSPNISDFMVIRDLDAQPRTPLPTRSQQRNRMPEPRLLTPPHSLTLNESHSPTLLAIPDVHQPRQGSPVTPLTEAVYVNRSLELSLSSLEDALSVARKLQYSTTPSSTFTSALVPQFEEPLRAQKVYTPKTARTMSSSTSSMFSSRMNSTPLTTPPVSPPSLLQRSKGVSLPCTVCSRPMQNMTSTRCGHVFCRGCVEGRIRCPACRASMEDSDLRDLIMFMFYFCCIFVHIRYVTICCTWSWSIVSSNRLVRRVIYGFIDTSGMDMLIICRMAVNVGTIGNTPRA</sequence>
<dbReference type="PANTHER" id="PTHR23041">
    <property type="entry name" value="RING FINGER DOMAIN-CONTAINING"/>
    <property type="match status" value="1"/>
</dbReference>
<evidence type="ECO:0000256" key="4">
    <source>
        <dbReference type="PROSITE-ProRule" id="PRU00175"/>
    </source>
</evidence>
<dbReference type="EMBL" id="AFRT01000788">
    <property type="protein sequence ID" value="ELU42581.1"/>
    <property type="molecule type" value="Genomic_DNA"/>
</dbReference>
<feature type="region of interest" description="Disordered" evidence="5">
    <location>
        <begin position="208"/>
        <end position="230"/>
    </location>
</feature>
<dbReference type="PROSITE" id="PS50089">
    <property type="entry name" value="ZF_RING_2"/>
    <property type="match status" value="1"/>
</dbReference>
<evidence type="ECO:0000259" key="6">
    <source>
        <dbReference type="PROSITE" id="PS50089"/>
    </source>
</evidence>
<organism evidence="7 8">
    <name type="scientific">Thanatephorus cucumeris (strain AG1-IA)</name>
    <name type="common">Rice sheath blight fungus</name>
    <name type="synonym">Rhizoctonia solani</name>
    <dbReference type="NCBI Taxonomy" id="983506"/>
    <lineage>
        <taxon>Eukaryota</taxon>
        <taxon>Fungi</taxon>
        <taxon>Dikarya</taxon>
        <taxon>Basidiomycota</taxon>
        <taxon>Agaricomycotina</taxon>
        <taxon>Agaricomycetes</taxon>
        <taxon>Cantharellales</taxon>
        <taxon>Ceratobasidiaceae</taxon>
        <taxon>Rhizoctonia</taxon>
        <taxon>Rhizoctonia solani AG-1</taxon>
    </lineage>
</organism>
<evidence type="ECO:0000256" key="5">
    <source>
        <dbReference type="SAM" id="MobiDB-lite"/>
    </source>
</evidence>
<dbReference type="SMART" id="SM00184">
    <property type="entry name" value="RING"/>
    <property type="match status" value="1"/>
</dbReference>
<dbReference type="Gene3D" id="3.30.40.10">
    <property type="entry name" value="Zinc/RING finger domain, C3HC4 (zinc finger)"/>
    <property type="match status" value="1"/>
</dbReference>
<protein>
    <submittedName>
        <fullName evidence="7">Zf-C3HC4 domain-containing protein</fullName>
    </submittedName>
</protein>
<keyword evidence="1" id="KW-0479">Metal-binding</keyword>
<gene>
    <name evidence="7" type="ORF">AG1IA_03394</name>
</gene>
<name>L8WWV4_THACA</name>
<feature type="compositionally biased region" description="Polar residues" evidence="5">
    <location>
        <begin position="44"/>
        <end position="55"/>
    </location>
</feature>
<dbReference type="OrthoDB" id="3259195at2759"/>
<keyword evidence="2 4" id="KW-0863">Zinc-finger</keyword>
<evidence type="ECO:0000256" key="1">
    <source>
        <dbReference type="ARBA" id="ARBA00022723"/>
    </source>
</evidence>
<feature type="compositionally biased region" description="Pro residues" evidence="5">
    <location>
        <begin position="212"/>
        <end position="226"/>
    </location>
</feature>
<dbReference type="InterPro" id="IPR001841">
    <property type="entry name" value="Znf_RING"/>
</dbReference>
<feature type="region of interest" description="Disordered" evidence="5">
    <location>
        <begin position="308"/>
        <end position="357"/>
    </location>
</feature>
<keyword evidence="8" id="KW-1185">Reference proteome</keyword>
<feature type="compositionally biased region" description="Low complexity" evidence="5">
    <location>
        <begin position="62"/>
        <end position="80"/>
    </location>
</feature>
<feature type="region of interest" description="Disordered" evidence="5">
    <location>
        <begin position="26"/>
        <end position="82"/>
    </location>
</feature>
<feature type="compositionally biased region" description="Low complexity" evidence="5">
    <location>
        <begin position="455"/>
        <end position="473"/>
    </location>
</feature>
<dbReference type="InterPro" id="IPR047134">
    <property type="entry name" value="RNF4"/>
</dbReference>
<feature type="region of interest" description="Disordered" evidence="5">
    <location>
        <begin position="451"/>
        <end position="485"/>
    </location>
</feature>
<dbReference type="PANTHER" id="PTHR23041:SF78">
    <property type="entry name" value="E3 UBIQUITIN-PROTEIN LIGASE RNF4"/>
    <property type="match status" value="1"/>
</dbReference>
<dbReference type="STRING" id="983506.L8WWV4"/>
<evidence type="ECO:0000256" key="2">
    <source>
        <dbReference type="ARBA" id="ARBA00022771"/>
    </source>
</evidence>
<evidence type="ECO:0000313" key="7">
    <source>
        <dbReference type="EMBL" id="ELU42581.1"/>
    </source>
</evidence>
<evidence type="ECO:0000256" key="3">
    <source>
        <dbReference type="ARBA" id="ARBA00022833"/>
    </source>
</evidence>
<dbReference type="InterPro" id="IPR013083">
    <property type="entry name" value="Znf_RING/FYVE/PHD"/>
</dbReference>
<dbReference type="InterPro" id="IPR017907">
    <property type="entry name" value="Znf_RING_CS"/>
</dbReference>
<dbReference type="AlphaFoldDB" id="L8WWV4"/>
<feature type="region of interest" description="Disordered" evidence="5">
    <location>
        <begin position="253"/>
        <end position="281"/>
    </location>
</feature>
<dbReference type="HOGENOM" id="CLU_449911_0_0_1"/>
<evidence type="ECO:0000313" key="8">
    <source>
        <dbReference type="Proteomes" id="UP000011668"/>
    </source>
</evidence>
<dbReference type="Proteomes" id="UP000011668">
    <property type="component" value="Unassembled WGS sequence"/>
</dbReference>
<dbReference type="SUPFAM" id="SSF57850">
    <property type="entry name" value="RING/U-box"/>
    <property type="match status" value="1"/>
</dbReference>
<proteinExistence type="predicted"/>
<accession>L8WWV4</accession>
<keyword evidence="3" id="KW-0862">Zinc</keyword>
<dbReference type="GO" id="GO:0008270">
    <property type="term" value="F:zinc ion binding"/>
    <property type="evidence" value="ECO:0007669"/>
    <property type="project" value="UniProtKB-KW"/>
</dbReference>
<feature type="domain" description="RING-type" evidence="6">
    <location>
        <begin position="494"/>
        <end position="528"/>
    </location>
</feature>